<dbReference type="InterPro" id="IPR041437">
    <property type="entry name" value="GH115_C"/>
</dbReference>
<comment type="caution">
    <text evidence="3">The sequence shown here is derived from an EMBL/GenBank/DDBJ whole genome shotgun (WGS) entry which is preliminary data.</text>
</comment>
<dbReference type="GO" id="GO:0005975">
    <property type="term" value="P:carbohydrate metabolic process"/>
    <property type="evidence" value="ECO:0007669"/>
    <property type="project" value="UniProtKB-ARBA"/>
</dbReference>
<proteinExistence type="predicted"/>
<dbReference type="Gene3D" id="3.30.379.10">
    <property type="entry name" value="Chitobiase/beta-hexosaminidase domain 2-like"/>
    <property type="match status" value="1"/>
</dbReference>
<reference evidence="3 4" key="1">
    <citation type="submission" date="2018-06" db="EMBL/GenBank/DDBJ databases">
        <authorList>
            <consortium name="Pathogen Informatics"/>
            <person name="Doyle S."/>
        </authorList>
    </citation>
    <scope>NUCLEOTIDE SEQUENCE [LARGE SCALE GENOMIC DNA]</scope>
    <source>
        <strain evidence="3 4">NCTC13063</strain>
    </source>
</reference>
<dbReference type="AlphaFoldDB" id="A0AAQ1UHU2"/>
<evidence type="ECO:0000259" key="2">
    <source>
        <dbReference type="Pfam" id="PF17829"/>
    </source>
</evidence>
<dbReference type="Gene3D" id="3.20.20.520">
    <property type="entry name" value="Glycosyl hydrolase family 115"/>
    <property type="match status" value="1"/>
</dbReference>
<dbReference type="PANTHER" id="PTHR37842:SF2">
    <property type="entry name" value="GYLCOSYL HYDROLASE 115 C-TERMINAL DOMAIN-CONTAINING PROTEIN"/>
    <property type="match status" value="1"/>
</dbReference>
<name>A0AAQ1UHU2_9BACT</name>
<dbReference type="RefSeq" id="WP_115153806.1">
    <property type="nucleotide sequence ID" value="NZ_DBFWLE010000004.1"/>
</dbReference>
<accession>A0AAQ1UHU2</accession>
<dbReference type="Proteomes" id="UP000255283">
    <property type="component" value="Unassembled WGS sequence"/>
</dbReference>
<dbReference type="InterPro" id="IPR029018">
    <property type="entry name" value="Hex-like_dom2"/>
</dbReference>
<evidence type="ECO:0000256" key="1">
    <source>
        <dbReference type="ARBA" id="ARBA00022801"/>
    </source>
</evidence>
<dbReference type="Gene3D" id="2.60.120.1620">
    <property type="match status" value="1"/>
</dbReference>
<evidence type="ECO:0000313" key="4">
    <source>
        <dbReference type="Proteomes" id="UP000255283"/>
    </source>
</evidence>
<dbReference type="SUPFAM" id="SSF55545">
    <property type="entry name" value="beta-N-acetylhexosaminidase-like domain"/>
    <property type="match status" value="1"/>
</dbReference>
<dbReference type="PANTHER" id="PTHR37842">
    <property type="match status" value="1"/>
</dbReference>
<dbReference type="InterPro" id="IPR031924">
    <property type="entry name" value="GH115"/>
</dbReference>
<dbReference type="Pfam" id="PF15979">
    <property type="entry name" value="Glyco_hydro_115"/>
    <property type="match status" value="1"/>
</dbReference>
<dbReference type="Pfam" id="PF17829">
    <property type="entry name" value="GH115_C"/>
    <property type="match status" value="1"/>
</dbReference>
<protein>
    <recommendedName>
        <fullName evidence="2">Gylcosyl hydrolase 115 C-terminal domain-containing protein</fullName>
    </recommendedName>
</protein>
<dbReference type="GO" id="GO:0016787">
    <property type="term" value="F:hydrolase activity"/>
    <property type="evidence" value="ECO:0007669"/>
    <property type="project" value="UniProtKB-KW"/>
</dbReference>
<sequence length="847" mass="96804">MVRQLFLKDSSPIFIYMKTSIYLLLLLLFSLQLSAADRFVNFDSGDVLLNDGGGVSICLDARDLKGVAIAARNLAADIRKVCGAEAVVGTDDRAGILIGTLGHSAAIDRLVKRRLLDGGLLRGRREKYIITLVGRQLVIAGSDRRGTIYGIYELSRQMGVSPWYDWADVPVARHDRIYISRGIYTDGEPAVRYRGLFLNDEAPCLTSWVKHTYGTGYGDHRFYARVFELILRLKGNMLWPAMWGWAFYADDPENSRTADEMGVIMGTSHHEPMARNHQEWARRRKDYGAWNYQTNQTVLDRFFREGIERMKGTEDIVTIGMRGDGDEAMSEEADTRLMQRIVENQRRIIADVTRRPAKETPQVWALYKEVLDYYDKGMRVPDDVTMLLCDDNWGNVRRVPAAKERNRVGGWGLYYHVDYVGAPRNSKWLNVTPTQNMWEQLQLAYNYGIDRLWILNVGDLKPMEYPISLFMDMAWNPRRYDAATLTDHTLGFCREQFGEEQAPEAARILNLVGKYNGRITAEMLDASTYNVATGEWRRVADDYMRLEAEALRQYLSLRPEQRDAYRELVLFPLQAMSNVYQMYYAQAMNHFLYERNDPDANLWADRVGEAFRRDSLLCAAYNHDIAGGKWNGMMTQKHIGYTSWNDDFPRDKMPEVHRVETDGRPGGFVFEARDSVVAMEAEHFFACLPSSGARWTVIPYMGRTRSGLTLMPNTAPVAGASLSYRFSLGALRPSEVNVRVMVKSTLDFLNRGGLRYTVSLDGGQEREVNFNARLNERKENIYTVYYPTVARRVVESVVTLPVPPSPDGYHKLTIRPLDPAIVFEKVLVDAGGYKPGYLMMEESPCRR</sequence>
<dbReference type="InterPro" id="IPR042301">
    <property type="entry name" value="GH115_sf"/>
</dbReference>
<dbReference type="Gene3D" id="1.20.58.2150">
    <property type="match status" value="1"/>
</dbReference>
<dbReference type="EMBL" id="UGTJ01000001">
    <property type="protein sequence ID" value="SUB80343.1"/>
    <property type="molecule type" value="Genomic_DNA"/>
</dbReference>
<evidence type="ECO:0000313" key="3">
    <source>
        <dbReference type="EMBL" id="SUB80343.1"/>
    </source>
</evidence>
<gene>
    <name evidence="3" type="ORF">NCTC13063_01626</name>
</gene>
<keyword evidence="1" id="KW-0378">Hydrolase</keyword>
<feature type="domain" description="Gylcosyl hydrolase 115 C-terminal" evidence="2">
    <location>
        <begin position="671"/>
        <end position="838"/>
    </location>
</feature>
<organism evidence="3 4">
    <name type="scientific">Segatella buccae</name>
    <dbReference type="NCBI Taxonomy" id="28126"/>
    <lineage>
        <taxon>Bacteria</taxon>
        <taxon>Pseudomonadati</taxon>
        <taxon>Bacteroidota</taxon>
        <taxon>Bacteroidia</taxon>
        <taxon>Bacteroidales</taxon>
        <taxon>Prevotellaceae</taxon>
        <taxon>Segatella</taxon>
    </lineage>
</organism>